<keyword evidence="1" id="KW-0479">Metal-binding</keyword>
<dbReference type="Gene3D" id="3.50.30.30">
    <property type="match status" value="1"/>
</dbReference>
<dbReference type="InterPro" id="IPR053238">
    <property type="entry name" value="RING-H2_zinc_finger"/>
</dbReference>
<keyword evidence="2 4" id="KW-0863">Zinc-finger</keyword>
<evidence type="ECO:0000256" key="3">
    <source>
        <dbReference type="ARBA" id="ARBA00022833"/>
    </source>
</evidence>
<dbReference type="GO" id="GO:0061630">
    <property type="term" value="F:ubiquitin protein ligase activity"/>
    <property type="evidence" value="ECO:0000318"/>
    <property type="project" value="GO_Central"/>
</dbReference>
<dbReference type="GO" id="GO:0006511">
    <property type="term" value="P:ubiquitin-dependent protein catabolic process"/>
    <property type="evidence" value="ECO:0000318"/>
    <property type="project" value="GO_Central"/>
</dbReference>
<organism evidence="7 8">
    <name type="scientific">Thalassiosira pseudonana</name>
    <name type="common">Marine diatom</name>
    <name type="synonym">Cyclotella nana</name>
    <dbReference type="NCBI Taxonomy" id="35128"/>
    <lineage>
        <taxon>Eukaryota</taxon>
        <taxon>Sar</taxon>
        <taxon>Stramenopiles</taxon>
        <taxon>Ochrophyta</taxon>
        <taxon>Bacillariophyta</taxon>
        <taxon>Coscinodiscophyceae</taxon>
        <taxon>Thalassiosirophycidae</taxon>
        <taxon>Thalassiosirales</taxon>
        <taxon>Thalassiosiraceae</taxon>
        <taxon>Thalassiosira</taxon>
    </lineage>
</organism>
<dbReference type="PANTHER" id="PTHR14155:SF627">
    <property type="entry name" value="OS06G0192800 PROTEIN"/>
    <property type="match status" value="1"/>
</dbReference>
<dbReference type="Gene3D" id="3.30.40.10">
    <property type="entry name" value="Zinc/RING finger domain, C3HC4 (zinc finger)"/>
    <property type="match status" value="1"/>
</dbReference>
<dbReference type="PANTHER" id="PTHR14155">
    <property type="entry name" value="RING FINGER DOMAIN-CONTAINING"/>
    <property type="match status" value="1"/>
</dbReference>
<evidence type="ECO:0000259" key="6">
    <source>
        <dbReference type="PROSITE" id="PS50089"/>
    </source>
</evidence>
<reference evidence="7 8" key="1">
    <citation type="journal article" date="2004" name="Science">
        <title>The genome of the diatom Thalassiosira pseudonana: ecology, evolution, and metabolism.</title>
        <authorList>
            <person name="Armbrust E.V."/>
            <person name="Berges J.A."/>
            <person name="Bowler C."/>
            <person name="Green B.R."/>
            <person name="Martinez D."/>
            <person name="Putnam N.H."/>
            <person name="Zhou S."/>
            <person name="Allen A.E."/>
            <person name="Apt K.E."/>
            <person name="Bechner M."/>
            <person name="Brzezinski M.A."/>
            <person name="Chaal B.K."/>
            <person name="Chiovitti A."/>
            <person name="Davis A.K."/>
            <person name="Demarest M.S."/>
            <person name="Detter J.C."/>
            <person name="Glavina T."/>
            <person name="Goodstein D."/>
            <person name="Hadi M.Z."/>
            <person name="Hellsten U."/>
            <person name="Hildebrand M."/>
            <person name="Jenkins B.D."/>
            <person name="Jurka J."/>
            <person name="Kapitonov V.V."/>
            <person name="Kroger N."/>
            <person name="Lau W.W."/>
            <person name="Lane T.W."/>
            <person name="Larimer F.W."/>
            <person name="Lippmeier J.C."/>
            <person name="Lucas S."/>
            <person name="Medina M."/>
            <person name="Montsant A."/>
            <person name="Obornik M."/>
            <person name="Parker M.S."/>
            <person name="Palenik B."/>
            <person name="Pazour G.J."/>
            <person name="Richardson P.M."/>
            <person name="Rynearson T.A."/>
            <person name="Saito M.A."/>
            <person name="Schwartz D.C."/>
            <person name="Thamatrakoln K."/>
            <person name="Valentin K."/>
            <person name="Vardi A."/>
            <person name="Wilkerson F.P."/>
            <person name="Rokhsar D.S."/>
        </authorList>
    </citation>
    <scope>NUCLEOTIDE SEQUENCE [LARGE SCALE GENOMIC DNA]</scope>
    <source>
        <strain evidence="7 8">CCMP1335</strain>
    </source>
</reference>
<dbReference type="AlphaFoldDB" id="B5YMI0"/>
<dbReference type="PROSITE" id="PS50089">
    <property type="entry name" value="ZF_RING_2"/>
    <property type="match status" value="1"/>
</dbReference>
<dbReference type="PaxDb" id="35128-Thaps6796"/>
<dbReference type="eggNOG" id="KOG0800">
    <property type="taxonomic scope" value="Eukaryota"/>
</dbReference>
<dbReference type="KEGG" id="tps:THAPS_6796"/>
<evidence type="ECO:0000256" key="2">
    <source>
        <dbReference type="ARBA" id="ARBA00022771"/>
    </source>
</evidence>
<dbReference type="InterPro" id="IPR013083">
    <property type="entry name" value="Znf_RING/FYVE/PHD"/>
</dbReference>
<dbReference type="STRING" id="35128.B5YMI0"/>
<proteinExistence type="predicted"/>
<dbReference type="SMART" id="SM00184">
    <property type="entry name" value="RING"/>
    <property type="match status" value="1"/>
</dbReference>
<keyword evidence="8" id="KW-1185">Reference proteome</keyword>
<evidence type="ECO:0000313" key="8">
    <source>
        <dbReference type="Proteomes" id="UP000001449"/>
    </source>
</evidence>
<reference evidence="7 8" key="2">
    <citation type="journal article" date="2008" name="Nature">
        <title>The Phaeodactylum genome reveals the evolutionary history of diatom genomes.</title>
        <authorList>
            <person name="Bowler C."/>
            <person name="Allen A.E."/>
            <person name="Badger J.H."/>
            <person name="Grimwood J."/>
            <person name="Jabbari K."/>
            <person name="Kuo A."/>
            <person name="Maheswari U."/>
            <person name="Martens C."/>
            <person name="Maumus F."/>
            <person name="Otillar R.P."/>
            <person name="Rayko E."/>
            <person name="Salamov A."/>
            <person name="Vandepoele K."/>
            <person name="Beszteri B."/>
            <person name="Gruber A."/>
            <person name="Heijde M."/>
            <person name="Katinka M."/>
            <person name="Mock T."/>
            <person name="Valentin K."/>
            <person name="Verret F."/>
            <person name="Berges J.A."/>
            <person name="Brownlee C."/>
            <person name="Cadoret J.P."/>
            <person name="Chiovitti A."/>
            <person name="Choi C.J."/>
            <person name="Coesel S."/>
            <person name="De Martino A."/>
            <person name="Detter J.C."/>
            <person name="Durkin C."/>
            <person name="Falciatore A."/>
            <person name="Fournet J."/>
            <person name="Haruta M."/>
            <person name="Huysman M.J."/>
            <person name="Jenkins B.D."/>
            <person name="Jiroutova K."/>
            <person name="Jorgensen R.E."/>
            <person name="Joubert Y."/>
            <person name="Kaplan A."/>
            <person name="Kroger N."/>
            <person name="Kroth P.G."/>
            <person name="La Roche J."/>
            <person name="Lindquist E."/>
            <person name="Lommer M."/>
            <person name="Martin-Jezequel V."/>
            <person name="Lopez P.J."/>
            <person name="Lucas S."/>
            <person name="Mangogna M."/>
            <person name="McGinnis K."/>
            <person name="Medlin L.K."/>
            <person name="Montsant A."/>
            <person name="Oudot-Le Secq M.P."/>
            <person name="Napoli C."/>
            <person name="Obornik M."/>
            <person name="Parker M.S."/>
            <person name="Petit J.L."/>
            <person name="Porcel B.M."/>
            <person name="Poulsen N."/>
            <person name="Robison M."/>
            <person name="Rychlewski L."/>
            <person name="Rynearson T.A."/>
            <person name="Schmutz J."/>
            <person name="Shapiro H."/>
            <person name="Siaut M."/>
            <person name="Stanley M."/>
            <person name="Sussman M.R."/>
            <person name="Taylor A.R."/>
            <person name="Vardi A."/>
            <person name="von Dassow P."/>
            <person name="Vyverman W."/>
            <person name="Willis A."/>
            <person name="Wyrwicz L.S."/>
            <person name="Rokhsar D.S."/>
            <person name="Weissenbach J."/>
            <person name="Armbrust E.V."/>
            <person name="Green B.R."/>
            <person name="Van de Peer Y."/>
            <person name="Grigoriev I.V."/>
        </authorList>
    </citation>
    <scope>NUCLEOTIDE SEQUENCE [LARGE SCALE GENOMIC DNA]</scope>
    <source>
        <strain evidence="7 8">CCMP1335</strain>
    </source>
</reference>
<gene>
    <name evidence="7" type="ORF">THAPS_6796</name>
</gene>
<evidence type="ECO:0000313" key="7">
    <source>
        <dbReference type="EMBL" id="ACI64463.1"/>
    </source>
</evidence>
<dbReference type="Pfam" id="PF13639">
    <property type="entry name" value="zf-RING_2"/>
    <property type="match status" value="1"/>
</dbReference>
<dbReference type="InParanoid" id="B5YMI0"/>
<dbReference type="GeneID" id="7446229"/>
<accession>B5YMI0</accession>
<name>B5YMI0_THAPS</name>
<evidence type="ECO:0000256" key="4">
    <source>
        <dbReference type="PROSITE-ProRule" id="PRU00175"/>
    </source>
</evidence>
<dbReference type="CDD" id="cd00538">
    <property type="entry name" value="PA"/>
    <property type="match status" value="1"/>
</dbReference>
<dbReference type="RefSeq" id="XP_002295746.1">
    <property type="nucleotide sequence ID" value="XM_002295710.1"/>
</dbReference>
<feature type="domain" description="RING-type" evidence="6">
    <location>
        <begin position="376"/>
        <end position="418"/>
    </location>
</feature>
<keyword evidence="3" id="KW-0862">Zinc</keyword>
<evidence type="ECO:0000256" key="5">
    <source>
        <dbReference type="SAM" id="MobiDB-lite"/>
    </source>
</evidence>
<dbReference type="InterPro" id="IPR001841">
    <property type="entry name" value="Znf_RING"/>
</dbReference>
<dbReference type="SUPFAM" id="SSF57850">
    <property type="entry name" value="RING/U-box"/>
    <property type="match status" value="1"/>
</dbReference>
<feature type="region of interest" description="Disordered" evidence="5">
    <location>
        <begin position="432"/>
        <end position="457"/>
    </location>
</feature>
<dbReference type="EMBL" id="CP001160">
    <property type="protein sequence ID" value="ACI64463.1"/>
    <property type="molecule type" value="Genomic_DNA"/>
</dbReference>
<evidence type="ECO:0000256" key="1">
    <source>
        <dbReference type="ARBA" id="ARBA00022723"/>
    </source>
</evidence>
<dbReference type="HOGENOM" id="CLU_599232_0_0_1"/>
<dbReference type="GO" id="GO:0008270">
    <property type="term" value="F:zinc ion binding"/>
    <property type="evidence" value="ECO:0007669"/>
    <property type="project" value="UniProtKB-KW"/>
</dbReference>
<dbReference type="Proteomes" id="UP000001449">
    <property type="component" value="Chromosome 7"/>
</dbReference>
<protein>
    <recommendedName>
        <fullName evidence="6">RING-type domain-containing protein</fullName>
    </recommendedName>
</protein>
<feature type="region of interest" description="Disordered" evidence="5">
    <location>
        <begin position="204"/>
        <end position="224"/>
    </location>
</feature>
<sequence>MPQAAINISPLDDRRPKPSHLLTMPSRTYCSSCMESYPPQADNICLTCGDEMTTPPSTADGDGDATQPSGAAPSFRHDEVALALLASSMRGNTGMDVSTLMPLVNQLHGNAVRGGGATNGAGDISDLAAILPPDALNPQAGSSRHRPVSQKVLDGMKRTVLTSQSAELFEAQICLFDQCKFADISRHKSDGVALTLNAVPGEFGPLSSHPTNDDEQSTNAATSFQSTPRTAALVVCSPRTTKGGLSPDTLSEIESLRQHRMPFVAYVQRGDGVTFVQKAITCQRAGQADADEKSHCIGVIVGNTASGSGEVWPYTMQDTQNEAETLGLTIPAVMIRRDDGARLVQWAAKVPKEEKPHRYTPCQMQIHSKDSHSHTCPVCTDSYVPGATIVRLPLCGHVFHESCALLWLTKHNTCMYCRREMPTDDAEYEMDRRRREANGSGDGNATDSEINGQHFYG</sequence>